<dbReference type="PANTHER" id="PTHR47150:SF5">
    <property type="entry name" value="OS07G0546750 PROTEIN"/>
    <property type="match status" value="1"/>
</dbReference>
<name>A0A5N5HWX9_9ROSA</name>
<reference evidence="2 3" key="3">
    <citation type="submission" date="2019-11" db="EMBL/GenBank/DDBJ databases">
        <title>A de novo genome assembly of a pear dwarfing rootstock.</title>
        <authorList>
            <person name="Wang F."/>
            <person name="Wang J."/>
            <person name="Li S."/>
            <person name="Zhang Y."/>
            <person name="Fang M."/>
            <person name="Ma L."/>
            <person name="Zhao Y."/>
            <person name="Jiang S."/>
        </authorList>
    </citation>
    <scope>NUCLEOTIDE SEQUENCE [LARGE SCALE GENOMIC DNA]</scope>
    <source>
        <strain evidence="2">S2</strain>
        <tissue evidence="2">Leaf</tissue>
    </source>
</reference>
<keyword evidence="1" id="KW-1133">Transmembrane helix</keyword>
<keyword evidence="3" id="KW-1185">Reference proteome</keyword>
<dbReference type="AlphaFoldDB" id="A0A5N5HWX9"/>
<evidence type="ECO:0000313" key="3">
    <source>
        <dbReference type="Proteomes" id="UP000327157"/>
    </source>
</evidence>
<feature type="transmembrane region" description="Helical" evidence="1">
    <location>
        <begin position="265"/>
        <end position="282"/>
    </location>
</feature>
<protein>
    <submittedName>
        <fullName evidence="2">Nuclease HARBI1</fullName>
    </submittedName>
</protein>
<accession>A0A5N5HWX9</accession>
<organism evidence="2 3">
    <name type="scientific">Pyrus ussuriensis x Pyrus communis</name>
    <dbReference type="NCBI Taxonomy" id="2448454"/>
    <lineage>
        <taxon>Eukaryota</taxon>
        <taxon>Viridiplantae</taxon>
        <taxon>Streptophyta</taxon>
        <taxon>Embryophyta</taxon>
        <taxon>Tracheophyta</taxon>
        <taxon>Spermatophyta</taxon>
        <taxon>Magnoliopsida</taxon>
        <taxon>eudicotyledons</taxon>
        <taxon>Gunneridae</taxon>
        <taxon>Pentapetalae</taxon>
        <taxon>rosids</taxon>
        <taxon>fabids</taxon>
        <taxon>Rosales</taxon>
        <taxon>Rosaceae</taxon>
        <taxon>Amygdaloideae</taxon>
        <taxon>Maleae</taxon>
        <taxon>Pyrus</taxon>
    </lineage>
</organism>
<dbReference type="Proteomes" id="UP000327157">
    <property type="component" value="Chromosome 6"/>
</dbReference>
<dbReference type="Pfam" id="PF04827">
    <property type="entry name" value="Plant_tran"/>
    <property type="match status" value="1"/>
</dbReference>
<dbReference type="OrthoDB" id="1162612at2759"/>
<dbReference type="EMBL" id="SMOL01000120">
    <property type="protein sequence ID" value="KAB2632068.1"/>
    <property type="molecule type" value="Genomic_DNA"/>
</dbReference>
<comment type="caution">
    <text evidence="2">The sequence shown here is derived from an EMBL/GenBank/DDBJ whole genome shotgun (WGS) entry which is preliminary data.</text>
</comment>
<gene>
    <name evidence="2" type="ORF">D8674_028315</name>
</gene>
<reference evidence="2 3" key="1">
    <citation type="submission" date="2019-09" db="EMBL/GenBank/DDBJ databases">
        <authorList>
            <person name="Ou C."/>
        </authorList>
    </citation>
    <scope>NUCLEOTIDE SEQUENCE [LARGE SCALE GENOMIC DNA]</scope>
    <source>
        <strain evidence="2">S2</strain>
        <tissue evidence="2">Leaf</tissue>
    </source>
</reference>
<keyword evidence="1" id="KW-0812">Transmembrane</keyword>
<dbReference type="InterPro" id="IPR006912">
    <property type="entry name" value="Harbinger_derived_prot"/>
</dbReference>
<reference evidence="3" key="2">
    <citation type="submission" date="2019-10" db="EMBL/GenBank/DDBJ databases">
        <title>A de novo genome assembly of a pear dwarfing rootstock.</title>
        <authorList>
            <person name="Wang F."/>
            <person name="Wang J."/>
            <person name="Li S."/>
            <person name="Zhang Y."/>
            <person name="Fang M."/>
            <person name="Ma L."/>
            <person name="Zhao Y."/>
            <person name="Jiang S."/>
        </authorList>
    </citation>
    <scope>NUCLEOTIDE SEQUENCE [LARGE SCALE GENOMIC DNA]</scope>
</reference>
<proteinExistence type="predicted"/>
<evidence type="ECO:0000256" key="1">
    <source>
        <dbReference type="SAM" id="Phobius"/>
    </source>
</evidence>
<sequence length="299" mass="34180">MRDDEVRKGRASHSRRVIQAAAQICRPSRSGNLDRSRQRRGMELLDDYFVPNSAFPDTYFRRRFRMERHLFNKIMIAVCNHDSYFVQKKDAFGAMGLLPEQKITATLRMLAYGASADQVDEITRMGQSTILESLMRFCGAIESIYTAEHLRKPTHMDLEWLLKKAEMRGFPGMIGSIDCMHWTLTSRPPRALGLAIPHGPGARASPFHLASARWSDATGPWALVLEPIPQAKPNGGNALISRAHHTHPPTYSSFSKIIIFFFENIFHYFIVVQNIIHYFVLVQNIRAFTFKRFVTHSTA</sequence>
<keyword evidence="1" id="KW-0472">Membrane</keyword>
<dbReference type="PANTHER" id="PTHR47150">
    <property type="entry name" value="OS12G0169200 PROTEIN"/>
    <property type="match status" value="1"/>
</dbReference>
<evidence type="ECO:0000313" key="2">
    <source>
        <dbReference type="EMBL" id="KAB2632068.1"/>
    </source>
</evidence>